<feature type="repeat" description="TPR" evidence="3">
    <location>
        <begin position="261"/>
        <end position="294"/>
    </location>
</feature>
<dbReference type="Pfam" id="PF13181">
    <property type="entry name" value="TPR_8"/>
    <property type="match status" value="1"/>
</dbReference>
<dbReference type="PROSITE" id="PS50293">
    <property type="entry name" value="TPR_REGION"/>
    <property type="match status" value="1"/>
</dbReference>
<dbReference type="InterPro" id="IPR050498">
    <property type="entry name" value="Ycf3"/>
</dbReference>
<evidence type="ECO:0000256" key="2">
    <source>
        <dbReference type="ARBA" id="ARBA00022803"/>
    </source>
</evidence>
<dbReference type="Pfam" id="PF13432">
    <property type="entry name" value="TPR_16"/>
    <property type="match status" value="1"/>
</dbReference>
<evidence type="ECO:0000313" key="5">
    <source>
        <dbReference type="Proteomes" id="UP000789901"/>
    </source>
</evidence>
<feature type="repeat" description="TPR" evidence="3">
    <location>
        <begin position="329"/>
        <end position="362"/>
    </location>
</feature>
<evidence type="ECO:0000256" key="3">
    <source>
        <dbReference type="PROSITE-ProRule" id="PRU00339"/>
    </source>
</evidence>
<keyword evidence="5" id="KW-1185">Reference proteome</keyword>
<keyword evidence="2 3" id="KW-0802">TPR repeat</keyword>
<evidence type="ECO:0000256" key="1">
    <source>
        <dbReference type="ARBA" id="ARBA00022737"/>
    </source>
</evidence>
<dbReference type="EMBL" id="CAJVQB010009235">
    <property type="protein sequence ID" value="CAG8728110.1"/>
    <property type="molecule type" value="Genomic_DNA"/>
</dbReference>
<dbReference type="Pfam" id="PF07719">
    <property type="entry name" value="TPR_2"/>
    <property type="match status" value="1"/>
</dbReference>
<dbReference type="InterPro" id="IPR013105">
    <property type="entry name" value="TPR_2"/>
</dbReference>
<dbReference type="PANTHER" id="PTHR44858:SF1">
    <property type="entry name" value="UDP-N-ACETYLGLUCOSAMINE--PEPTIDE N-ACETYLGLUCOSAMINYLTRANSFERASE SPINDLY-RELATED"/>
    <property type="match status" value="1"/>
</dbReference>
<accession>A0ABN7V5M1</accession>
<keyword evidence="1" id="KW-0677">Repeat</keyword>
<dbReference type="InterPro" id="IPR019734">
    <property type="entry name" value="TPR_rpt"/>
</dbReference>
<comment type="caution">
    <text evidence="4">The sequence shown here is derived from an EMBL/GenBank/DDBJ whole genome shotgun (WGS) entry which is preliminary data.</text>
</comment>
<protein>
    <submittedName>
        <fullName evidence="4">15109_t:CDS:1</fullName>
    </submittedName>
</protein>
<dbReference type="Pfam" id="PF13174">
    <property type="entry name" value="TPR_6"/>
    <property type="match status" value="1"/>
</dbReference>
<sequence length="379" mass="44452">MNSSTNYLYKQDYANQDYNRHSCHASVFNTYINGRMKDKLQKSFGKILYIFKKSSKNNNPNYKKAIQALKNLKYNEAINLFTQILKEYPNSYSIRCDRAYAAYQIGDWNRAINDLNYAISKKPKKTRAYSLRGEVYRLRSMYEKALGDLNKSLKIQKCIFALRSRAEIYISTQRYKEALLDLDLALGMKPQNVFIIVRRAKIYCLLGLYNKALKDLNYALELDTTNAVSLLVNRSDIYRIIGYYDLALADLESALRYEESIMVLERRGMIYKALDKRQDALSDFGKILQKEPLNFNAHKNKAEILIKMENYKEAQMHMNIALQIEPLDFQLLKNQGEVYHSLGYYDDAIKSYTLALKIDPNYVKKRSEIYRLLYDFEKA</sequence>
<evidence type="ECO:0000313" key="4">
    <source>
        <dbReference type="EMBL" id="CAG8728110.1"/>
    </source>
</evidence>
<organism evidence="4 5">
    <name type="scientific">Gigaspora margarita</name>
    <dbReference type="NCBI Taxonomy" id="4874"/>
    <lineage>
        <taxon>Eukaryota</taxon>
        <taxon>Fungi</taxon>
        <taxon>Fungi incertae sedis</taxon>
        <taxon>Mucoromycota</taxon>
        <taxon>Glomeromycotina</taxon>
        <taxon>Glomeromycetes</taxon>
        <taxon>Diversisporales</taxon>
        <taxon>Gigasporaceae</taxon>
        <taxon>Gigaspora</taxon>
    </lineage>
</organism>
<dbReference type="Proteomes" id="UP000789901">
    <property type="component" value="Unassembled WGS sequence"/>
</dbReference>
<proteinExistence type="predicted"/>
<feature type="repeat" description="TPR" evidence="3">
    <location>
        <begin position="159"/>
        <end position="192"/>
    </location>
</feature>
<reference evidence="4 5" key="1">
    <citation type="submission" date="2021-06" db="EMBL/GenBank/DDBJ databases">
        <authorList>
            <person name="Kallberg Y."/>
            <person name="Tangrot J."/>
            <person name="Rosling A."/>
        </authorList>
    </citation>
    <scope>NUCLEOTIDE SEQUENCE [LARGE SCALE GENOMIC DNA]</scope>
    <source>
        <strain evidence="4 5">120-4 pot B 10/14</strain>
    </source>
</reference>
<dbReference type="InterPro" id="IPR011990">
    <property type="entry name" value="TPR-like_helical_dom_sf"/>
</dbReference>
<dbReference type="Gene3D" id="1.25.40.10">
    <property type="entry name" value="Tetratricopeptide repeat domain"/>
    <property type="match status" value="4"/>
</dbReference>
<gene>
    <name evidence="4" type="ORF">GMARGA_LOCUS14134</name>
</gene>
<dbReference type="PANTHER" id="PTHR44858">
    <property type="entry name" value="TETRATRICOPEPTIDE REPEAT PROTEIN 6"/>
    <property type="match status" value="1"/>
</dbReference>
<dbReference type="PROSITE" id="PS50005">
    <property type="entry name" value="TPR"/>
    <property type="match status" value="3"/>
</dbReference>
<name>A0ABN7V5M1_GIGMA</name>
<dbReference type="SMART" id="SM00028">
    <property type="entry name" value="TPR"/>
    <property type="match status" value="8"/>
</dbReference>
<dbReference type="SUPFAM" id="SSF48452">
    <property type="entry name" value="TPR-like"/>
    <property type="match status" value="2"/>
</dbReference>